<dbReference type="GO" id="GO:0042834">
    <property type="term" value="F:peptidoglycan binding"/>
    <property type="evidence" value="ECO:0007669"/>
    <property type="project" value="InterPro"/>
</dbReference>
<dbReference type="Proteomes" id="UP000470384">
    <property type="component" value="Unassembled WGS sequence"/>
</dbReference>
<protein>
    <recommendedName>
        <fullName evidence="3">SPOR domain-containing protein</fullName>
    </recommendedName>
</protein>
<evidence type="ECO:0000259" key="3">
    <source>
        <dbReference type="PROSITE" id="PS51724"/>
    </source>
</evidence>
<dbReference type="PROSITE" id="PS51724">
    <property type="entry name" value="SPOR"/>
    <property type="match status" value="1"/>
</dbReference>
<feature type="region of interest" description="Disordered" evidence="2">
    <location>
        <begin position="130"/>
        <end position="170"/>
    </location>
</feature>
<dbReference type="OrthoDB" id="8479809at2"/>
<dbReference type="AlphaFoldDB" id="A0A845QCQ9"/>
<dbReference type="InterPro" id="IPR007730">
    <property type="entry name" value="SPOR-like_dom"/>
</dbReference>
<evidence type="ECO:0000256" key="2">
    <source>
        <dbReference type="SAM" id="MobiDB-lite"/>
    </source>
</evidence>
<proteinExistence type="predicted"/>
<evidence type="ECO:0000313" key="4">
    <source>
        <dbReference type="EMBL" id="NBG96006.1"/>
    </source>
</evidence>
<comment type="caution">
    <text evidence="4">The sequence shown here is derived from an EMBL/GenBank/DDBJ whole genome shotgun (WGS) entry which is preliminary data.</text>
</comment>
<evidence type="ECO:0000313" key="5">
    <source>
        <dbReference type="Proteomes" id="UP000470384"/>
    </source>
</evidence>
<feature type="region of interest" description="Disordered" evidence="2">
    <location>
        <begin position="1"/>
        <end position="20"/>
    </location>
</feature>
<feature type="compositionally biased region" description="Polar residues" evidence="2">
    <location>
        <begin position="159"/>
        <end position="169"/>
    </location>
</feature>
<organism evidence="4 5">
    <name type="scientific">Pyruvatibacter mobilis</name>
    <dbReference type="NCBI Taxonomy" id="1712261"/>
    <lineage>
        <taxon>Bacteria</taxon>
        <taxon>Pseudomonadati</taxon>
        <taxon>Pseudomonadota</taxon>
        <taxon>Alphaproteobacteria</taxon>
        <taxon>Hyphomicrobiales</taxon>
        <taxon>Parvibaculaceae</taxon>
        <taxon>Pyruvatibacter</taxon>
    </lineage>
</organism>
<dbReference type="EMBL" id="WXYQ01000006">
    <property type="protein sequence ID" value="NBG96006.1"/>
    <property type="molecule type" value="Genomic_DNA"/>
</dbReference>
<gene>
    <name evidence="4" type="ORF">GTQ45_09715</name>
</gene>
<name>A0A845QCQ9_9HYPH</name>
<reference evidence="4 5" key="1">
    <citation type="journal article" date="2016" name="Int. J. Syst. Evol. Microbiol.">
        <title>Pyruvatibacter mobilis gen. nov., sp. nov., a marine bacterium from the culture broth of Picochlorum sp. 122.</title>
        <authorList>
            <person name="Wang G."/>
            <person name="Tang M."/>
            <person name="Wu H."/>
            <person name="Dai S."/>
            <person name="Li T."/>
            <person name="Chen C."/>
            <person name="He H."/>
            <person name="Fan J."/>
            <person name="Xiang W."/>
            <person name="Li X."/>
        </authorList>
    </citation>
    <scope>NUCLEOTIDE SEQUENCE [LARGE SCALE GENOMIC DNA]</scope>
    <source>
        <strain evidence="4 5">GYP-11</strain>
    </source>
</reference>
<keyword evidence="1" id="KW-0175">Coiled coil</keyword>
<feature type="domain" description="SPOR" evidence="3">
    <location>
        <begin position="167"/>
        <end position="253"/>
    </location>
</feature>
<keyword evidence="5" id="KW-1185">Reference proteome</keyword>
<accession>A0A845QCQ9</accession>
<feature type="compositionally biased region" description="Pro residues" evidence="2">
    <location>
        <begin position="142"/>
        <end position="154"/>
    </location>
</feature>
<feature type="coiled-coil region" evidence="1">
    <location>
        <begin position="76"/>
        <end position="124"/>
    </location>
</feature>
<dbReference type="RefSeq" id="WP_160587903.1">
    <property type="nucleotide sequence ID" value="NZ_BMHN01000001.1"/>
</dbReference>
<evidence type="ECO:0000256" key="1">
    <source>
        <dbReference type="SAM" id="Coils"/>
    </source>
</evidence>
<sequence length="257" mass="26601">MAVKSGAVKSGTHRRSAAGRTARTSVPALIAALTLSLGLAACTELSGTDPIITSSAGPGTTTGPADPALLPSAVPGETLEQRLARLEFDLAQLKLDYSVVRPSFEQLVEREENLKSRVAAVESALGPFTASIPAGTGRATPAPAPAPRKTPAPAPARSTKAQPVTTSSVPGEMGLHLASYRSLDRLKEGWAELKAKHPAELTGLNVRIQRINTGSNGVFQRLIAGPVTSHTAADGLCRTLSSKGVYCKPMGFTGDAF</sequence>